<protein>
    <submittedName>
        <fullName evidence="1">Uncharacterized protein</fullName>
    </submittedName>
</protein>
<accession>A0AC60QYK6</accession>
<sequence>MRTSRSRLTRTTGYVIPRTVHTNLTQDRVWSYLKKDSSLRQAHRGWSFKEEGYVRHVMWNWCKDSNMCLVRAVVLPSMKKVPYTATAWFSRETGVIEGATCECVAGRSQSCQHVAAVLLSPEESCIKNQTSCTDVPCA</sequence>
<reference evidence="1 2" key="1">
    <citation type="journal article" date="2020" name="Cell">
        <title>Large-Scale Comparative Analyses of Tick Genomes Elucidate Their Genetic Diversity and Vector Capacities.</title>
        <authorList>
            <consortium name="Tick Genome and Microbiome Consortium (TIGMIC)"/>
            <person name="Jia N."/>
            <person name="Wang J."/>
            <person name="Shi W."/>
            <person name="Du L."/>
            <person name="Sun Y."/>
            <person name="Zhan W."/>
            <person name="Jiang J.F."/>
            <person name="Wang Q."/>
            <person name="Zhang B."/>
            <person name="Ji P."/>
            <person name="Bell-Sakyi L."/>
            <person name="Cui X.M."/>
            <person name="Yuan T.T."/>
            <person name="Jiang B.G."/>
            <person name="Yang W.F."/>
            <person name="Lam T.T."/>
            <person name="Chang Q.C."/>
            <person name="Ding S.J."/>
            <person name="Wang X.J."/>
            <person name="Zhu J.G."/>
            <person name="Ruan X.D."/>
            <person name="Zhao L."/>
            <person name="Wei J.T."/>
            <person name="Ye R.Z."/>
            <person name="Que T.C."/>
            <person name="Du C.H."/>
            <person name="Zhou Y.H."/>
            <person name="Cheng J.X."/>
            <person name="Dai P.F."/>
            <person name="Guo W.B."/>
            <person name="Han X.H."/>
            <person name="Huang E.J."/>
            <person name="Li L.F."/>
            <person name="Wei W."/>
            <person name="Gao Y.C."/>
            <person name="Liu J.Z."/>
            <person name="Shao H.Z."/>
            <person name="Wang X."/>
            <person name="Wang C.C."/>
            <person name="Yang T.C."/>
            <person name="Huo Q.B."/>
            <person name="Li W."/>
            <person name="Chen H.Y."/>
            <person name="Chen S.E."/>
            <person name="Zhou L.G."/>
            <person name="Ni X.B."/>
            <person name="Tian J.H."/>
            <person name="Sheng Y."/>
            <person name="Liu T."/>
            <person name="Pan Y.S."/>
            <person name="Xia L.Y."/>
            <person name="Li J."/>
            <person name="Zhao F."/>
            <person name="Cao W.C."/>
        </authorList>
    </citation>
    <scope>NUCLEOTIDE SEQUENCE [LARGE SCALE GENOMIC DNA]</scope>
    <source>
        <strain evidence="1">Iper-2018</strain>
    </source>
</reference>
<dbReference type="EMBL" id="JABSTQ010003310">
    <property type="protein sequence ID" value="KAG0443515.1"/>
    <property type="molecule type" value="Genomic_DNA"/>
</dbReference>
<evidence type="ECO:0000313" key="1">
    <source>
        <dbReference type="EMBL" id="KAG0443515.1"/>
    </source>
</evidence>
<evidence type="ECO:0000313" key="2">
    <source>
        <dbReference type="Proteomes" id="UP000805193"/>
    </source>
</evidence>
<name>A0AC60QYK6_IXOPE</name>
<comment type="caution">
    <text evidence="1">The sequence shown here is derived from an EMBL/GenBank/DDBJ whole genome shotgun (WGS) entry which is preliminary data.</text>
</comment>
<organism evidence="1 2">
    <name type="scientific">Ixodes persulcatus</name>
    <name type="common">Taiga tick</name>
    <dbReference type="NCBI Taxonomy" id="34615"/>
    <lineage>
        <taxon>Eukaryota</taxon>
        <taxon>Metazoa</taxon>
        <taxon>Ecdysozoa</taxon>
        <taxon>Arthropoda</taxon>
        <taxon>Chelicerata</taxon>
        <taxon>Arachnida</taxon>
        <taxon>Acari</taxon>
        <taxon>Parasitiformes</taxon>
        <taxon>Ixodida</taxon>
        <taxon>Ixodoidea</taxon>
        <taxon>Ixodidae</taxon>
        <taxon>Ixodinae</taxon>
        <taxon>Ixodes</taxon>
    </lineage>
</organism>
<proteinExistence type="predicted"/>
<keyword evidence="2" id="KW-1185">Reference proteome</keyword>
<gene>
    <name evidence="1" type="ORF">HPB47_014829</name>
</gene>
<dbReference type="Proteomes" id="UP000805193">
    <property type="component" value="Unassembled WGS sequence"/>
</dbReference>